<accession>A0A255GJ06</accession>
<feature type="compositionally biased region" description="Pro residues" evidence="1">
    <location>
        <begin position="29"/>
        <end position="42"/>
    </location>
</feature>
<evidence type="ECO:0008006" key="4">
    <source>
        <dbReference type="Google" id="ProtNLM"/>
    </source>
</evidence>
<reference evidence="2 3" key="1">
    <citation type="submission" date="2017-07" db="EMBL/GenBank/DDBJ databases">
        <title>Draft whole genome sequences of clinical Proprionibacteriaceae strains.</title>
        <authorList>
            <person name="Bernier A.-M."/>
            <person name="Bernard K."/>
            <person name="Domingo M.-C."/>
        </authorList>
    </citation>
    <scope>NUCLEOTIDE SEQUENCE [LARGE SCALE GENOMIC DNA]</scope>
    <source>
        <strain evidence="2 3">NML 030167</strain>
    </source>
</reference>
<evidence type="ECO:0000313" key="3">
    <source>
        <dbReference type="Proteomes" id="UP000215896"/>
    </source>
</evidence>
<dbReference type="RefSeq" id="WP_094405185.1">
    <property type="nucleotide sequence ID" value="NZ_NMVO01000012.1"/>
</dbReference>
<name>A0A255GJ06_9ACTN</name>
<evidence type="ECO:0000313" key="2">
    <source>
        <dbReference type="EMBL" id="OYO14323.1"/>
    </source>
</evidence>
<sequence>MTAAEVVQAQCTMLAVTGNTASMCQPAAPSGPGPAPAAPPPPDPREVARRAVLQLEIPAPTANIGPDPKVNEWKMAVVGYPLWLWSTGPDRIDRTVTEQGITLNLSARRVTTKFDLGDGTVKFCGMTTPYHPGVQPGTESPSCGHRYQEPSLPKGKYSVAATTRWEISWSALGQSGVLPLERQGPVTQLPVGELVSVRTGG</sequence>
<organism evidence="2 3">
    <name type="scientific">Enemella evansiae</name>
    <dbReference type="NCBI Taxonomy" id="2016499"/>
    <lineage>
        <taxon>Bacteria</taxon>
        <taxon>Bacillati</taxon>
        <taxon>Actinomycetota</taxon>
        <taxon>Actinomycetes</taxon>
        <taxon>Propionibacteriales</taxon>
        <taxon>Propionibacteriaceae</taxon>
        <taxon>Enemella</taxon>
    </lineage>
</organism>
<proteinExistence type="predicted"/>
<gene>
    <name evidence="2" type="ORF">CGZ94_06795</name>
</gene>
<dbReference type="OrthoDB" id="3734102at2"/>
<dbReference type="EMBL" id="NMVO01000012">
    <property type="protein sequence ID" value="OYO14323.1"/>
    <property type="molecule type" value="Genomic_DNA"/>
</dbReference>
<comment type="caution">
    <text evidence="2">The sequence shown here is derived from an EMBL/GenBank/DDBJ whole genome shotgun (WGS) entry which is preliminary data.</text>
</comment>
<keyword evidence="3" id="KW-1185">Reference proteome</keyword>
<feature type="region of interest" description="Disordered" evidence="1">
    <location>
        <begin position="24"/>
        <end position="45"/>
    </location>
</feature>
<dbReference type="AlphaFoldDB" id="A0A255GJ06"/>
<dbReference type="Proteomes" id="UP000215896">
    <property type="component" value="Unassembled WGS sequence"/>
</dbReference>
<protein>
    <recommendedName>
        <fullName evidence="4">ATP/GTP-binding protein</fullName>
    </recommendedName>
</protein>
<evidence type="ECO:0000256" key="1">
    <source>
        <dbReference type="SAM" id="MobiDB-lite"/>
    </source>
</evidence>